<dbReference type="GO" id="GO:0008270">
    <property type="term" value="F:zinc ion binding"/>
    <property type="evidence" value="ECO:0007669"/>
    <property type="project" value="UniProtKB-KW"/>
</dbReference>
<dbReference type="Gene3D" id="3.30.40.10">
    <property type="entry name" value="Zinc/RING finger domain, C3HC4 (zinc finger)"/>
    <property type="match status" value="1"/>
</dbReference>
<dbReference type="PROSITE" id="PS50089">
    <property type="entry name" value="ZF_RING_2"/>
    <property type="match status" value="1"/>
</dbReference>
<evidence type="ECO:0000259" key="13">
    <source>
        <dbReference type="PROSITE" id="PS50089"/>
    </source>
</evidence>
<keyword evidence="8 11" id="KW-1133">Transmembrane helix</keyword>
<dbReference type="GeneID" id="89955269"/>
<evidence type="ECO:0000313" key="14">
    <source>
        <dbReference type="EMBL" id="KAK4516608.1"/>
    </source>
</evidence>
<dbReference type="InterPro" id="IPR003137">
    <property type="entry name" value="PA_domain"/>
</dbReference>
<dbReference type="GO" id="GO:0061630">
    <property type="term" value="F:ubiquitin protein ligase activity"/>
    <property type="evidence" value="ECO:0007669"/>
    <property type="project" value="UniProtKB-EC"/>
</dbReference>
<evidence type="ECO:0000256" key="11">
    <source>
        <dbReference type="SAM" id="Phobius"/>
    </source>
</evidence>
<gene>
    <name evidence="14" type="primary">NEO1</name>
    <name evidence="14" type="ORF">ATC70_011583</name>
</gene>
<accession>A0AAN7I0R5</accession>
<organism evidence="14 15">
    <name type="scientific">Mucor velutinosus</name>
    <dbReference type="NCBI Taxonomy" id="708070"/>
    <lineage>
        <taxon>Eukaryota</taxon>
        <taxon>Fungi</taxon>
        <taxon>Fungi incertae sedis</taxon>
        <taxon>Mucoromycota</taxon>
        <taxon>Mucoromycotina</taxon>
        <taxon>Mucoromycetes</taxon>
        <taxon>Mucorales</taxon>
        <taxon>Mucorineae</taxon>
        <taxon>Mucoraceae</taxon>
        <taxon>Mucor</taxon>
    </lineage>
</organism>
<feature type="transmembrane region" description="Helical" evidence="11">
    <location>
        <begin position="155"/>
        <end position="181"/>
    </location>
</feature>
<name>A0AAN7I0R5_9FUNG</name>
<comment type="catalytic activity">
    <reaction evidence="1">
        <text>S-ubiquitinyl-[E2 ubiquitin-conjugating enzyme]-L-cysteine + [acceptor protein]-L-lysine = [E2 ubiquitin-conjugating enzyme]-L-cysteine + N(6)-ubiquitinyl-[acceptor protein]-L-lysine.</text>
        <dbReference type="EC" id="2.3.2.27"/>
    </reaction>
</comment>
<reference evidence="14 15" key="1">
    <citation type="submission" date="2022-11" db="EMBL/GenBank/DDBJ databases">
        <title>Mucor velutinosus strain NIH1002 WGS.</title>
        <authorList>
            <person name="Subramanian P."/>
            <person name="Mullikin J.C."/>
            <person name="Segre J.A."/>
            <person name="Zelazny A.M."/>
        </authorList>
    </citation>
    <scope>NUCLEOTIDE SEQUENCE [LARGE SCALE GENOMIC DNA]</scope>
    <source>
        <strain evidence="14 15">NIH1002</strain>
    </source>
</reference>
<comment type="caution">
    <text evidence="14">The sequence shown here is derived from an EMBL/GenBank/DDBJ whole genome shotgun (WGS) entry which is preliminary data.</text>
</comment>
<dbReference type="InterPro" id="IPR001841">
    <property type="entry name" value="Znf_RING"/>
</dbReference>
<dbReference type="PANTHER" id="PTHR47168">
    <property type="entry name" value="RING ZINC FINGER DOMAIN SUPERFAMILY PROTEIN-RELATED"/>
    <property type="match status" value="1"/>
</dbReference>
<dbReference type="SUPFAM" id="SSF52025">
    <property type="entry name" value="PA domain"/>
    <property type="match status" value="1"/>
</dbReference>
<sequence>MRSSFLWFMLFSYFISLVHASTHVTISNETFEDRNAAFGPRISSNGKIGFIVEPSQDPTGCSIVEPPCSDWIALVKRGGCSFITKVRYMQKSGAVAVVVGDPEHPGWITMYAPGDTSDVTIPSVFLAMKEYNKILHLSKLLDTPMMAVLQYDDSVTWPLIDILIIVAVSPCIMLVMIYISWKIRQGLQRRRELAPVSVVSKLTVKIFKLDEKEPEPDSCAICLEDYQSGNELRLLPCNHQFHTLCVDAWLTTQKKLCPICKRDITCNDAGYTGKENEVAPLLLSSGATADNMV</sequence>
<dbReference type="Pfam" id="PF02225">
    <property type="entry name" value="PA"/>
    <property type="match status" value="1"/>
</dbReference>
<keyword evidence="12" id="KW-0732">Signal</keyword>
<dbReference type="EMBL" id="JASEJX010000014">
    <property type="protein sequence ID" value="KAK4516608.1"/>
    <property type="molecule type" value="Genomic_DNA"/>
</dbReference>
<evidence type="ECO:0000256" key="8">
    <source>
        <dbReference type="ARBA" id="ARBA00022989"/>
    </source>
</evidence>
<evidence type="ECO:0000256" key="6">
    <source>
        <dbReference type="ARBA" id="ARBA00022771"/>
    </source>
</evidence>
<evidence type="ECO:0000256" key="9">
    <source>
        <dbReference type="ARBA" id="ARBA00023136"/>
    </source>
</evidence>
<evidence type="ECO:0000256" key="1">
    <source>
        <dbReference type="ARBA" id="ARBA00000900"/>
    </source>
</evidence>
<feature type="domain" description="RING-type" evidence="13">
    <location>
        <begin position="219"/>
        <end position="261"/>
    </location>
</feature>
<feature type="chain" id="PRO_5042885469" description="RING-type E3 ubiquitin transferase" evidence="12">
    <location>
        <begin position="21"/>
        <end position="293"/>
    </location>
</feature>
<dbReference type="InterPro" id="IPR046450">
    <property type="entry name" value="PA_dom_sf"/>
</dbReference>
<evidence type="ECO:0000256" key="3">
    <source>
        <dbReference type="ARBA" id="ARBA00012483"/>
    </source>
</evidence>
<evidence type="ECO:0000256" key="4">
    <source>
        <dbReference type="ARBA" id="ARBA00022692"/>
    </source>
</evidence>
<evidence type="ECO:0000256" key="7">
    <source>
        <dbReference type="ARBA" id="ARBA00022833"/>
    </source>
</evidence>
<evidence type="ECO:0000256" key="2">
    <source>
        <dbReference type="ARBA" id="ARBA00004167"/>
    </source>
</evidence>
<dbReference type="EC" id="2.3.2.27" evidence="3"/>
<dbReference type="FunFam" id="3.30.40.10:FF:000388">
    <property type="entry name" value="Putative RING zinc finger domain superfamily protein"/>
    <property type="match status" value="1"/>
</dbReference>
<keyword evidence="7" id="KW-0862">Zinc</keyword>
<keyword evidence="4 11" id="KW-0812">Transmembrane</keyword>
<keyword evidence="9 11" id="KW-0472">Membrane</keyword>
<evidence type="ECO:0000256" key="10">
    <source>
        <dbReference type="PROSITE-ProRule" id="PRU00175"/>
    </source>
</evidence>
<dbReference type="SUPFAM" id="SSF57850">
    <property type="entry name" value="RING/U-box"/>
    <property type="match status" value="1"/>
</dbReference>
<dbReference type="AlphaFoldDB" id="A0AAN7I0R5"/>
<feature type="signal peptide" evidence="12">
    <location>
        <begin position="1"/>
        <end position="20"/>
    </location>
</feature>
<proteinExistence type="predicted"/>
<keyword evidence="6 10" id="KW-0863">Zinc-finger</keyword>
<dbReference type="GO" id="GO:0016020">
    <property type="term" value="C:membrane"/>
    <property type="evidence" value="ECO:0007669"/>
    <property type="project" value="UniProtKB-SubCell"/>
</dbReference>
<dbReference type="Pfam" id="PF13639">
    <property type="entry name" value="zf-RING_2"/>
    <property type="match status" value="1"/>
</dbReference>
<dbReference type="PANTHER" id="PTHR47168:SF1">
    <property type="entry name" value="OS02G0798600 PROTEIN"/>
    <property type="match status" value="1"/>
</dbReference>
<dbReference type="SMART" id="SM00184">
    <property type="entry name" value="RING"/>
    <property type="match status" value="1"/>
</dbReference>
<keyword evidence="15" id="KW-1185">Reference proteome</keyword>
<evidence type="ECO:0000256" key="12">
    <source>
        <dbReference type="SAM" id="SignalP"/>
    </source>
</evidence>
<evidence type="ECO:0000256" key="5">
    <source>
        <dbReference type="ARBA" id="ARBA00022723"/>
    </source>
</evidence>
<dbReference type="Proteomes" id="UP001304243">
    <property type="component" value="Unassembled WGS sequence"/>
</dbReference>
<dbReference type="InterPro" id="IPR051653">
    <property type="entry name" value="E3_ligase_sorting_rcpt"/>
</dbReference>
<dbReference type="Gene3D" id="3.50.30.30">
    <property type="match status" value="1"/>
</dbReference>
<evidence type="ECO:0000313" key="15">
    <source>
        <dbReference type="Proteomes" id="UP001304243"/>
    </source>
</evidence>
<protein>
    <recommendedName>
        <fullName evidence="3">RING-type E3 ubiquitin transferase</fullName>
        <ecNumber evidence="3">2.3.2.27</ecNumber>
    </recommendedName>
</protein>
<dbReference type="InterPro" id="IPR013083">
    <property type="entry name" value="Znf_RING/FYVE/PHD"/>
</dbReference>
<comment type="subcellular location">
    <subcellularLocation>
        <location evidence="2">Membrane</location>
        <topology evidence="2">Single-pass membrane protein</topology>
    </subcellularLocation>
</comment>
<dbReference type="RefSeq" id="XP_064683274.1">
    <property type="nucleotide sequence ID" value="XM_064830772.1"/>
</dbReference>
<keyword evidence="5" id="KW-0479">Metal-binding</keyword>